<comment type="caution">
    <text evidence="1">The sequence shown here is derived from an EMBL/GenBank/DDBJ whole genome shotgun (WGS) entry which is preliminary data.</text>
</comment>
<reference evidence="1" key="1">
    <citation type="submission" date="2020-08" db="EMBL/GenBank/DDBJ databases">
        <title>Multicomponent nature underlies the extraordinary mechanical properties of spider dragline silk.</title>
        <authorList>
            <person name="Kono N."/>
            <person name="Nakamura H."/>
            <person name="Mori M."/>
            <person name="Yoshida Y."/>
            <person name="Ohtoshi R."/>
            <person name="Malay A.D."/>
            <person name="Moran D.A.P."/>
            <person name="Tomita M."/>
            <person name="Numata K."/>
            <person name="Arakawa K."/>
        </authorList>
    </citation>
    <scope>NUCLEOTIDE SEQUENCE</scope>
</reference>
<accession>A0A8X6T4G4</accession>
<evidence type="ECO:0000313" key="2">
    <source>
        <dbReference type="Proteomes" id="UP000887013"/>
    </source>
</evidence>
<dbReference type="EMBL" id="BMAW01049878">
    <property type="protein sequence ID" value="GFS72961.1"/>
    <property type="molecule type" value="Genomic_DNA"/>
</dbReference>
<dbReference type="OrthoDB" id="6420461at2759"/>
<keyword evidence="2" id="KW-1185">Reference proteome</keyword>
<name>A0A8X6T4G4_NEPPI</name>
<protein>
    <submittedName>
        <fullName evidence="1">Uncharacterized protein</fullName>
    </submittedName>
</protein>
<gene>
    <name evidence="1" type="primary">AVEN_248645_1</name>
    <name evidence="1" type="ORF">NPIL_530371</name>
</gene>
<dbReference type="Proteomes" id="UP000887013">
    <property type="component" value="Unassembled WGS sequence"/>
</dbReference>
<evidence type="ECO:0000313" key="1">
    <source>
        <dbReference type="EMBL" id="GFS72961.1"/>
    </source>
</evidence>
<organism evidence="1 2">
    <name type="scientific">Nephila pilipes</name>
    <name type="common">Giant wood spider</name>
    <name type="synonym">Nephila maculata</name>
    <dbReference type="NCBI Taxonomy" id="299642"/>
    <lineage>
        <taxon>Eukaryota</taxon>
        <taxon>Metazoa</taxon>
        <taxon>Ecdysozoa</taxon>
        <taxon>Arthropoda</taxon>
        <taxon>Chelicerata</taxon>
        <taxon>Arachnida</taxon>
        <taxon>Araneae</taxon>
        <taxon>Araneomorphae</taxon>
        <taxon>Entelegynae</taxon>
        <taxon>Araneoidea</taxon>
        <taxon>Nephilidae</taxon>
        <taxon>Nephila</taxon>
    </lineage>
</organism>
<sequence>MVCVAARASSSAGVRWVGSPRWFCVSDAIPPSVQTGATTGHPGDGFAREAQRLSHHQQWRSGHHPQQDEEGTVQRVPAAYHRPLYHAGDGQLLARGMPYLLRLPHTPLAHLLLQGQKVILQGGLR</sequence>
<dbReference type="AlphaFoldDB" id="A0A8X6T4G4"/>
<proteinExistence type="predicted"/>